<evidence type="ECO:0000313" key="1">
    <source>
        <dbReference type="EMBL" id="ADQ80082.1"/>
    </source>
</evidence>
<keyword evidence="2" id="KW-1185">Reference proteome</keyword>
<gene>
    <name evidence="1" type="ordered locus">Palpr_1943</name>
</gene>
<dbReference type="RefSeq" id="WP_013445451.1">
    <property type="nucleotide sequence ID" value="NC_014734.1"/>
</dbReference>
<organism evidence="1 2">
    <name type="scientific">Paludibacter propionicigenes (strain DSM 17365 / JCM 13257 / WB4)</name>
    <dbReference type="NCBI Taxonomy" id="694427"/>
    <lineage>
        <taxon>Bacteria</taxon>
        <taxon>Pseudomonadati</taxon>
        <taxon>Bacteroidota</taxon>
        <taxon>Bacteroidia</taxon>
        <taxon>Bacteroidales</taxon>
        <taxon>Paludibacteraceae</taxon>
        <taxon>Paludibacter</taxon>
    </lineage>
</organism>
<accession>E4T5T8</accession>
<name>E4T5T8_PALPW</name>
<dbReference type="Proteomes" id="UP000008718">
    <property type="component" value="Chromosome"/>
</dbReference>
<evidence type="ECO:0000313" key="2">
    <source>
        <dbReference type="Proteomes" id="UP000008718"/>
    </source>
</evidence>
<dbReference type="GO" id="GO:0004672">
    <property type="term" value="F:protein kinase activity"/>
    <property type="evidence" value="ECO:0007669"/>
    <property type="project" value="InterPro"/>
</dbReference>
<dbReference type="KEGG" id="ppn:Palpr_1943"/>
<dbReference type="OrthoDB" id="9773772at2"/>
<protein>
    <recommendedName>
        <fullName evidence="3">Lipopolysaccharide kinase</fullName>
    </recommendedName>
</protein>
<dbReference type="InterPro" id="IPR008266">
    <property type="entry name" value="Tyr_kinase_AS"/>
</dbReference>
<dbReference type="Pfam" id="PF06293">
    <property type="entry name" value="Kdo"/>
    <property type="match status" value="1"/>
</dbReference>
<proteinExistence type="predicted"/>
<dbReference type="EMBL" id="CP002345">
    <property type="protein sequence ID" value="ADQ80082.1"/>
    <property type="molecule type" value="Genomic_DNA"/>
</dbReference>
<reference evidence="1 2" key="2">
    <citation type="journal article" date="2011" name="Stand. Genomic Sci.">
        <title>Complete genome sequence of Paludibacter propionicigenes type strain (WB4).</title>
        <authorList>
            <person name="Gronow S."/>
            <person name="Munk C."/>
            <person name="Lapidus A."/>
            <person name="Nolan M."/>
            <person name="Lucas S."/>
            <person name="Hammon N."/>
            <person name="Deshpande S."/>
            <person name="Cheng J.F."/>
            <person name="Tapia R."/>
            <person name="Han C."/>
            <person name="Goodwin L."/>
            <person name="Pitluck S."/>
            <person name="Liolios K."/>
            <person name="Ivanova N."/>
            <person name="Mavromatis K."/>
            <person name="Mikhailova N."/>
            <person name="Pati A."/>
            <person name="Chen A."/>
            <person name="Palaniappan K."/>
            <person name="Land M."/>
            <person name="Hauser L."/>
            <person name="Chang Y.J."/>
            <person name="Jeffries C.D."/>
            <person name="Brambilla E."/>
            <person name="Rohde M."/>
            <person name="Goker M."/>
            <person name="Detter J.C."/>
            <person name="Woyke T."/>
            <person name="Bristow J."/>
            <person name="Eisen J.A."/>
            <person name="Markowitz V."/>
            <person name="Hugenholtz P."/>
            <person name="Kyrpides N.C."/>
            <person name="Klenk H.P."/>
        </authorList>
    </citation>
    <scope>NUCLEOTIDE SEQUENCE [LARGE SCALE GENOMIC DNA]</scope>
    <source>
        <strain evidence="2">DSM 17365 / JCM 13257 / WB4</strain>
    </source>
</reference>
<dbReference type="HOGENOM" id="CLU_079054_0_0_10"/>
<dbReference type="AlphaFoldDB" id="E4T5T8"/>
<dbReference type="SUPFAM" id="SSF56112">
    <property type="entry name" value="Protein kinase-like (PK-like)"/>
    <property type="match status" value="1"/>
</dbReference>
<dbReference type="InterPro" id="IPR011009">
    <property type="entry name" value="Kinase-like_dom_sf"/>
</dbReference>
<dbReference type="Gene3D" id="1.10.510.10">
    <property type="entry name" value="Transferase(Phosphotransferase) domain 1"/>
    <property type="match status" value="1"/>
</dbReference>
<evidence type="ECO:0008006" key="3">
    <source>
        <dbReference type="Google" id="ProtNLM"/>
    </source>
</evidence>
<sequence>MKTVINPTYNALSSFINRIPDIFDQEGALVFAARNQLKSYTVEGIDIIVKRYKRPHLINRIAYTFFRPSKAKRAYEYALRLLEMDINTPMPIAYIEQKSFGLLSYSFFISIYEKDYSDIRELMIGTQTDDTLLQHLAQYIAHFHSKGVLHFDMSPGNVLYKKLKDNYLFTLIDINRMHFSHSISKTDRYKSFKRLSENKSVLTRIATLYAAAAELDEAESVERINHYCTEF</sequence>
<dbReference type="eggNOG" id="COG0515">
    <property type="taxonomic scope" value="Bacteria"/>
</dbReference>
<dbReference type="PROSITE" id="PS00109">
    <property type="entry name" value="PROTEIN_KINASE_TYR"/>
    <property type="match status" value="1"/>
</dbReference>
<reference key="1">
    <citation type="submission" date="2010-11" db="EMBL/GenBank/DDBJ databases">
        <title>The complete genome of Paludibacter propionicigenes DSM 17365.</title>
        <authorList>
            <consortium name="US DOE Joint Genome Institute (JGI-PGF)"/>
            <person name="Lucas S."/>
            <person name="Copeland A."/>
            <person name="Lapidus A."/>
            <person name="Bruce D."/>
            <person name="Goodwin L."/>
            <person name="Pitluck S."/>
            <person name="Kyrpides N."/>
            <person name="Mavromatis K."/>
            <person name="Ivanova N."/>
            <person name="Munk A.C."/>
            <person name="Brettin T."/>
            <person name="Detter J.C."/>
            <person name="Han C."/>
            <person name="Tapia R."/>
            <person name="Land M."/>
            <person name="Hauser L."/>
            <person name="Markowitz V."/>
            <person name="Cheng J.-F."/>
            <person name="Hugenholtz P."/>
            <person name="Woyke T."/>
            <person name="Wu D."/>
            <person name="Gronow S."/>
            <person name="Wellnitz S."/>
            <person name="Brambilla E."/>
            <person name="Klenk H.-P."/>
            <person name="Eisen J.A."/>
        </authorList>
    </citation>
    <scope>NUCLEOTIDE SEQUENCE</scope>
    <source>
        <strain>WB4</strain>
    </source>
</reference>
<dbReference type="STRING" id="694427.Palpr_1943"/>